<accession>A0ABT7EGQ3</accession>
<dbReference type="PANTHER" id="PTHR33121">
    <property type="entry name" value="CYCLIC DI-GMP PHOSPHODIESTERASE PDEF"/>
    <property type="match status" value="1"/>
</dbReference>
<dbReference type="SMART" id="SM00052">
    <property type="entry name" value="EAL"/>
    <property type="match status" value="1"/>
</dbReference>
<dbReference type="EMBL" id="JASJUT010000001">
    <property type="protein sequence ID" value="MDK2594204.1"/>
    <property type="molecule type" value="Genomic_DNA"/>
</dbReference>
<reference evidence="3 4" key="1">
    <citation type="submission" date="2023-05" db="EMBL/GenBank/DDBJ databases">
        <title>Pseudoalteromonas ardens sp. nov., Pseudoalteromonas obscura sp. nov., and Pseudoalteromonas umbrosa sp. nov., isolated from the coral Montipora capitata.</title>
        <authorList>
            <person name="Thomas E.M."/>
            <person name="Smith E.M."/>
            <person name="Papke E."/>
            <person name="Shlafstein M.D."/>
            <person name="Oline D.K."/>
            <person name="Videau P."/>
            <person name="Saw J.H."/>
            <person name="Strangman W.K."/>
            <person name="Ushijima B."/>
        </authorList>
    </citation>
    <scope>NUCLEOTIDE SEQUENCE [LARGE SCALE GENOMIC DNA]</scope>
    <source>
        <strain evidence="3 4">P94</strain>
    </source>
</reference>
<dbReference type="CDD" id="cd01948">
    <property type="entry name" value="EAL"/>
    <property type="match status" value="1"/>
</dbReference>
<evidence type="ECO:0000256" key="1">
    <source>
        <dbReference type="SAM" id="Phobius"/>
    </source>
</evidence>
<name>A0ABT7EGQ3_9GAMM</name>
<keyword evidence="4" id="KW-1185">Reference proteome</keyword>
<keyword evidence="1" id="KW-0812">Transmembrane</keyword>
<feature type="transmembrane region" description="Helical" evidence="1">
    <location>
        <begin position="12"/>
        <end position="35"/>
    </location>
</feature>
<feature type="domain" description="EAL" evidence="2">
    <location>
        <begin position="283"/>
        <end position="531"/>
    </location>
</feature>
<dbReference type="Proteomes" id="UP001231915">
    <property type="component" value="Unassembled WGS sequence"/>
</dbReference>
<keyword evidence="1" id="KW-0472">Membrane</keyword>
<evidence type="ECO:0000259" key="2">
    <source>
        <dbReference type="PROSITE" id="PS50883"/>
    </source>
</evidence>
<dbReference type="PANTHER" id="PTHR33121:SF79">
    <property type="entry name" value="CYCLIC DI-GMP PHOSPHODIESTERASE PDED-RELATED"/>
    <property type="match status" value="1"/>
</dbReference>
<dbReference type="Gene3D" id="3.20.20.450">
    <property type="entry name" value="EAL domain"/>
    <property type="match status" value="1"/>
</dbReference>
<dbReference type="SUPFAM" id="SSF141868">
    <property type="entry name" value="EAL domain-like"/>
    <property type="match status" value="1"/>
</dbReference>
<sequence>MRQRVSAWTSRTKNIVVSWLICSFLFGLLTTFIYIQHTESEKADVRSMAQRVLIDFGSQLDSVDTFLRQSDSIDVTCSDTTIRRMRQFVFKHPAISEIGIVTPKGELVCNSFGVLAPPMFIEEPPKKRGLRYHGPIISEFLQVSAFVLARTRHDGYEINALLPTDWINDLLHLSKYSELDYIAIVDSGSGVPIFLQGRYSLPLGHSLFPSSQSSAFEGEFDDKSRKFMYIQPFKNVPQLSVIVSKSTRRIFTPSPIWLVVLCLMYVISWVGLVLLLNYYDQRLLSSRVLLLSAINRDELFNVYQPLVDAHSQNIVGAEVLIRWMHPLEGELGPAYFVPEAERDGTILEMSLYQIDRAISDLRPILVANSNFKVSFNVNGFLLGCPSYIKKLCEAKEVFPRLTIELTERDMLSQAKIKSVLHQLVDLGVEIAIDDFGTGYCGLQYLQSFPIDLLKIDQSFVASIGLDNLQSPVLNAVIEMAEKLGKKLIAEGVETELQAKYLKVRGVSVHQGWYYFKALRIDAFKNQLALGE</sequence>
<dbReference type="InterPro" id="IPR035919">
    <property type="entry name" value="EAL_sf"/>
</dbReference>
<keyword evidence="1" id="KW-1133">Transmembrane helix</keyword>
<organism evidence="3 4">
    <name type="scientific">Pseudoalteromonas obscura</name>
    <dbReference type="NCBI Taxonomy" id="3048491"/>
    <lineage>
        <taxon>Bacteria</taxon>
        <taxon>Pseudomonadati</taxon>
        <taxon>Pseudomonadota</taxon>
        <taxon>Gammaproteobacteria</taxon>
        <taxon>Alteromonadales</taxon>
        <taxon>Pseudoalteromonadaceae</taxon>
        <taxon>Pseudoalteromonas</taxon>
    </lineage>
</organism>
<evidence type="ECO:0000313" key="4">
    <source>
        <dbReference type="Proteomes" id="UP001231915"/>
    </source>
</evidence>
<protein>
    <submittedName>
        <fullName evidence="3">EAL domain-containing protein</fullName>
    </submittedName>
</protein>
<evidence type="ECO:0000313" key="3">
    <source>
        <dbReference type="EMBL" id="MDK2594204.1"/>
    </source>
</evidence>
<dbReference type="PROSITE" id="PS50883">
    <property type="entry name" value="EAL"/>
    <property type="match status" value="1"/>
</dbReference>
<dbReference type="Pfam" id="PF00563">
    <property type="entry name" value="EAL"/>
    <property type="match status" value="1"/>
</dbReference>
<dbReference type="InterPro" id="IPR001633">
    <property type="entry name" value="EAL_dom"/>
</dbReference>
<proteinExistence type="predicted"/>
<dbReference type="InterPro" id="IPR050706">
    <property type="entry name" value="Cyclic-di-GMP_PDE-like"/>
</dbReference>
<feature type="transmembrane region" description="Helical" evidence="1">
    <location>
        <begin position="256"/>
        <end position="279"/>
    </location>
</feature>
<comment type="caution">
    <text evidence="3">The sequence shown here is derived from an EMBL/GenBank/DDBJ whole genome shotgun (WGS) entry which is preliminary data.</text>
</comment>
<gene>
    <name evidence="3" type="ORF">QNM18_03840</name>
</gene>